<dbReference type="EMBL" id="NMQW01000004">
    <property type="protein sequence ID" value="OXM87530.1"/>
    <property type="molecule type" value="Genomic_DNA"/>
</dbReference>
<name>A0A229UVY6_9BACL</name>
<feature type="domain" description="Helix-turn-helix" evidence="2">
    <location>
        <begin position="58"/>
        <end position="106"/>
    </location>
</feature>
<dbReference type="InterPro" id="IPR010093">
    <property type="entry name" value="SinI_DNA-bd"/>
</dbReference>
<keyword evidence="1" id="KW-0175">Coiled coil</keyword>
<organism evidence="3 4">
    <name type="scientific">Paenibacillus rigui</name>
    <dbReference type="NCBI Taxonomy" id="554312"/>
    <lineage>
        <taxon>Bacteria</taxon>
        <taxon>Bacillati</taxon>
        <taxon>Bacillota</taxon>
        <taxon>Bacilli</taxon>
        <taxon>Bacillales</taxon>
        <taxon>Paenibacillaceae</taxon>
        <taxon>Paenibacillus</taxon>
    </lineage>
</organism>
<dbReference type="AlphaFoldDB" id="A0A229UVY6"/>
<protein>
    <recommendedName>
        <fullName evidence="2">Helix-turn-helix domain-containing protein</fullName>
    </recommendedName>
</protein>
<keyword evidence="4" id="KW-1185">Reference proteome</keyword>
<comment type="caution">
    <text evidence="3">The sequence shown here is derived from an EMBL/GenBank/DDBJ whole genome shotgun (WGS) entry which is preliminary data.</text>
</comment>
<dbReference type="Pfam" id="PF12728">
    <property type="entry name" value="HTH_17"/>
    <property type="match status" value="1"/>
</dbReference>
<dbReference type="RefSeq" id="WP_094013604.1">
    <property type="nucleotide sequence ID" value="NZ_NMQW01000004.1"/>
</dbReference>
<dbReference type="OrthoDB" id="515428at2"/>
<evidence type="ECO:0000256" key="1">
    <source>
        <dbReference type="SAM" id="Coils"/>
    </source>
</evidence>
<dbReference type="GO" id="GO:0003677">
    <property type="term" value="F:DNA binding"/>
    <property type="evidence" value="ECO:0007669"/>
    <property type="project" value="InterPro"/>
</dbReference>
<evidence type="ECO:0000313" key="3">
    <source>
        <dbReference type="EMBL" id="OXM87530.1"/>
    </source>
</evidence>
<evidence type="ECO:0000313" key="4">
    <source>
        <dbReference type="Proteomes" id="UP000215509"/>
    </source>
</evidence>
<proteinExistence type="predicted"/>
<reference evidence="3 4" key="1">
    <citation type="submission" date="2017-07" db="EMBL/GenBank/DDBJ databases">
        <title>Genome sequencing and assembly of Paenibacillus rigui.</title>
        <authorList>
            <person name="Mayilraj S."/>
        </authorList>
    </citation>
    <scope>NUCLEOTIDE SEQUENCE [LARGE SCALE GENOMIC DNA]</scope>
    <source>
        <strain evidence="3 4">JCM 16352</strain>
    </source>
</reference>
<dbReference type="InterPro" id="IPR009061">
    <property type="entry name" value="DNA-bd_dom_put_sf"/>
</dbReference>
<dbReference type="NCBIfam" id="TIGR01764">
    <property type="entry name" value="excise"/>
    <property type="match status" value="1"/>
</dbReference>
<dbReference type="InterPro" id="IPR041657">
    <property type="entry name" value="HTH_17"/>
</dbReference>
<feature type="coiled-coil region" evidence="1">
    <location>
        <begin position="9"/>
        <end position="36"/>
    </location>
</feature>
<gene>
    <name evidence="3" type="ORF">CF651_04160</name>
</gene>
<sequence length="111" mass="13086">MKTDDLLRVKLLRLLLELEEERVANLNLDNQNKHEASSCENEIEEFVHHKANSQERSVLSVIELSNYLGVSTDCIYTMVREKQIPHVRIRRRILFHRDAIDSWIQESTVKS</sequence>
<accession>A0A229UVY6</accession>
<dbReference type="Proteomes" id="UP000215509">
    <property type="component" value="Unassembled WGS sequence"/>
</dbReference>
<evidence type="ECO:0000259" key="2">
    <source>
        <dbReference type="Pfam" id="PF12728"/>
    </source>
</evidence>
<dbReference type="SUPFAM" id="SSF46955">
    <property type="entry name" value="Putative DNA-binding domain"/>
    <property type="match status" value="1"/>
</dbReference>